<dbReference type="NCBIfam" id="TIGR04183">
    <property type="entry name" value="Por_Secre_tail"/>
    <property type="match status" value="1"/>
</dbReference>
<dbReference type="SUPFAM" id="SSF49899">
    <property type="entry name" value="Concanavalin A-like lectins/glucanases"/>
    <property type="match status" value="1"/>
</dbReference>
<accession>A0ABS5KB82</accession>
<keyword evidence="5" id="KW-1185">Reference proteome</keyword>
<dbReference type="Pfam" id="PF13385">
    <property type="entry name" value="Laminin_G_3"/>
    <property type="match status" value="1"/>
</dbReference>
<reference evidence="4 5" key="1">
    <citation type="journal article" date="2014" name="Int. J. Syst. Evol. Microbiol.">
        <title>Carboxylicivirga gen. nov. in the family Marinilabiliaceae with two novel species, Carboxylicivirga mesophila sp. nov. and Carboxylicivirga taeanensis sp. nov., and reclassification of Cytophaga fermentans as Saccharicrinis fermentans gen. nov., comb. nov.</title>
        <authorList>
            <person name="Yang S.H."/>
            <person name="Seo H.S."/>
            <person name="Woo J.H."/>
            <person name="Oh H.M."/>
            <person name="Jang H."/>
            <person name="Lee J.H."/>
            <person name="Kim S.J."/>
            <person name="Kwon K.K."/>
        </authorList>
    </citation>
    <scope>NUCLEOTIDE SEQUENCE [LARGE SCALE GENOMIC DNA]</scope>
    <source>
        <strain evidence="4 5">JCM 18290</strain>
    </source>
</reference>
<evidence type="ECO:0000313" key="4">
    <source>
        <dbReference type="EMBL" id="MBS2211786.1"/>
    </source>
</evidence>
<dbReference type="EMBL" id="JAGUCN010000010">
    <property type="protein sequence ID" value="MBS2211786.1"/>
    <property type="molecule type" value="Genomic_DNA"/>
</dbReference>
<dbReference type="Gene3D" id="2.60.120.200">
    <property type="match status" value="1"/>
</dbReference>
<evidence type="ECO:0000256" key="2">
    <source>
        <dbReference type="ARBA" id="ARBA00023157"/>
    </source>
</evidence>
<evidence type="ECO:0000313" key="5">
    <source>
        <dbReference type="Proteomes" id="UP000721861"/>
    </source>
</evidence>
<dbReference type="InterPro" id="IPR006558">
    <property type="entry name" value="LamG-like"/>
</dbReference>
<dbReference type="Proteomes" id="UP000721861">
    <property type="component" value="Unassembled WGS sequence"/>
</dbReference>
<organism evidence="4 5">
    <name type="scientific">Carboxylicivirga mesophila</name>
    <dbReference type="NCBI Taxonomy" id="1166478"/>
    <lineage>
        <taxon>Bacteria</taxon>
        <taxon>Pseudomonadati</taxon>
        <taxon>Bacteroidota</taxon>
        <taxon>Bacteroidia</taxon>
        <taxon>Marinilabiliales</taxon>
        <taxon>Marinilabiliaceae</taxon>
        <taxon>Carboxylicivirga</taxon>
    </lineage>
</organism>
<dbReference type="RefSeq" id="WP_212228073.1">
    <property type="nucleotide sequence ID" value="NZ_JAGUCN010000010.1"/>
</dbReference>
<gene>
    <name evidence="4" type="ORF">KEM09_10245</name>
</gene>
<sequence length="324" mass="34709">MRKVSVFRKVALIVAMVSVGFVTSYGQLASYNFSGNLNDDGSNAITAVSNYGAPVFGNDKDGTASSAWEAPGETLKYLSITGYKGIGGDGQRTVAAWFKTPSSGPSRKSIVAWGTNSGKQMFNVMIHNATGTIRIEAGACNVQSTVSGLNDDQWHHVAVTYNPVDGPAVQDVKIYVDGVFTPININASYNPAQTIETVVNQDVRIGAAEYSNNYFWTGMLDGVRIYDVALSASEITALHGVSTDLYDDKINAWCEVFSTGNGINISSERSTSLSIYSVNGQNIYKADIEAGQTVINPNVINGIYLVKIEDGTGKILVRKVALSR</sequence>
<dbReference type="InterPro" id="IPR026444">
    <property type="entry name" value="Secre_tail"/>
</dbReference>
<proteinExistence type="predicted"/>
<protein>
    <submittedName>
        <fullName evidence="4">T9SS type A sorting domain-containing protein</fullName>
    </submittedName>
</protein>
<evidence type="ECO:0000256" key="1">
    <source>
        <dbReference type="ARBA" id="ARBA00022729"/>
    </source>
</evidence>
<feature type="domain" description="LamG-like jellyroll fold" evidence="3">
    <location>
        <begin position="90"/>
        <end position="233"/>
    </location>
</feature>
<dbReference type="SMART" id="SM00560">
    <property type="entry name" value="LamGL"/>
    <property type="match status" value="1"/>
</dbReference>
<keyword evidence="1" id="KW-0732">Signal</keyword>
<keyword evidence="2" id="KW-1015">Disulfide bond</keyword>
<dbReference type="InterPro" id="IPR013320">
    <property type="entry name" value="ConA-like_dom_sf"/>
</dbReference>
<name>A0ABS5KB82_9BACT</name>
<comment type="caution">
    <text evidence="4">The sequence shown here is derived from an EMBL/GenBank/DDBJ whole genome shotgun (WGS) entry which is preliminary data.</text>
</comment>
<evidence type="ECO:0000259" key="3">
    <source>
        <dbReference type="SMART" id="SM00560"/>
    </source>
</evidence>